<dbReference type="Proteomes" id="UP000186922">
    <property type="component" value="Unassembled WGS sequence"/>
</dbReference>
<evidence type="ECO:0000313" key="3">
    <source>
        <dbReference type="Proteomes" id="UP000186922"/>
    </source>
</evidence>
<dbReference type="AlphaFoldDB" id="A0A1D1W4Y2"/>
<protein>
    <submittedName>
        <fullName evidence="2">Uncharacterized protein</fullName>
    </submittedName>
</protein>
<evidence type="ECO:0000256" key="1">
    <source>
        <dbReference type="SAM" id="MobiDB-lite"/>
    </source>
</evidence>
<feature type="region of interest" description="Disordered" evidence="1">
    <location>
        <begin position="1"/>
        <end position="66"/>
    </location>
</feature>
<gene>
    <name evidence="2" type="primary">RvY_18213</name>
    <name evidence="2" type="synonym">RvY_18213.1</name>
    <name evidence="2" type="ORF">RvY_18213-1</name>
</gene>
<proteinExistence type="predicted"/>
<reference evidence="2 3" key="1">
    <citation type="journal article" date="2016" name="Nat. Commun.">
        <title>Extremotolerant tardigrade genome and improved radiotolerance of human cultured cells by tardigrade-unique protein.</title>
        <authorList>
            <person name="Hashimoto T."/>
            <person name="Horikawa D.D."/>
            <person name="Saito Y."/>
            <person name="Kuwahara H."/>
            <person name="Kozuka-Hata H."/>
            <person name="Shin-I T."/>
            <person name="Minakuchi Y."/>
            <person name="Ohishi K."/>
            <person name="Motoyama A."/>
            <person name="Aizu T."/>
            <person name="Enomoto A."/>
            <person name="Kondo K."/>
            <person name="Tanaka S."/>
            <person name="Hara Y."/>
            <person name="Koshikawa S."/>
            <person name="Sagara H."/>
            <person name="Miura T."/>
            <person name="Yokobori S."/>
            <person name="Miyagawa K."/>
            <person name="Suzuki Y."/>
            <person name="Kubo T."/>
            <person name="Oyama M."/>
            <person name="Kohara Y."/>
            <person name="Fujiyama A."/>
            <person name="Arakawa K."/>
            <person name="Katayama T."/>
            <person name="Toyoda A."/>
            <person name="Kunieda T."/>
        </authorList>
    </citation>
    <scope>NUCLEOTIDE SEQUENCE [LARGE SCALE GENOMIC DNA]</scope>
    <source>
        <strain evidence="2 3">YOKOZUNA-1</strain>
    </source>
</reference>
<sequence>MVGWMDRQSLSTSTASSSGSDHSSSPPLDRDHFAQRSGPGTEPSFKKHEGPKTTLHRPTTELVDPKTCEGAKGKFGTIKSVEPCNSHTAERKFVRTCAIHTNALFDIFLRLNCRFAVFSACSKLFTMSNFPF</sequence>
<feature type="compositionally biased region" description="Low complexity" evidence="1">
    <location>
        <begin position="9"/>
        <end position="25"/>
    </location>
</feature>
<accession>A0A1D1W4Y2</accession>
<name>A0A1D1W4Y2_RAMVA</name>
<evidence type="ECO:0000313" key="2">
    <source>
        <dbReference type="EMBL" id="GAV08540.1"/>
    </source>
</evidence>
<organism evidence="2 3">
    <name type="scientific">Ramazzottius varieornatus</name>
    <name type="common">Water bear</name>
    <name type="synonym">Tardigrade</name>
    <dbReference type="NCBI Taxonomy" id="947166"/>
    <lineage>
        <taxon>Eukaryota</taxon>
        <taxon>Metazoa</taxon>
        <taxon>Ecdysozoa</taxon>
        <taxon>Tardigrada</taxon>
        <taxon>Eutardigrada</taxon>
        <taxon>Parachela</taxon>
        <taxon>Hypsibioidea</taxon>
        <taxon>Ramazzottiidae</taxon>
        <taxon>Ramazzottius</taxon>
    </lineage>
</organism>
<keyword evidence="3" id="KW-1185">Reference proteome</keyword>
<dbReference type="EMBL" id="BDGG01000018">
    <property type="protein sequence ID" value="GAV08540.1"/>
    <property type="molecule type" value="Genomic_DNA"/>
</dbReference>
<comment type="caution">
    <text evidence="2">The sequence shown here is derived from an EMBL/GenBank/DDBJ whole genome shotgun (WGS) entry which is preliminary data.</text>
</comment>